<dbReference type="InterPro" id="IPR029071">
    <property type="entry name" value="Ubiquitin-like_domsf"/>
</dbReference>
<evidence type="ECO:0000313" key="2">
    <source>
        <dbReference type="EMBL" id="KAK8852454.1"/>
    </source>
</evidence>
<protein>
    <submittedName>
        <fullName evidence="2">Uncharacterized protein</fullName>
    </submittedName>
</protein>
<dbReference type="EMBL" id="JAPFFF010000023">
    <property type="protein sequence ID" value="KAK8852454.1"/>
    <property type="molecule type" value="Genomic_DNA"/>
</dbReference>
<name>A0ABR2HUE5_9EUKA</name>
<feature type="compositionally biased region" description="Polar residues" evidence="1">
    <location>
        <begin position="84"/>
        <end position="95"/>
    </location>
</feature>
<keyword evidence="3" id="KW-1185">Reference proteome</keyword>
<evidence type="ECO:0000256" key="1">
    <source>
        <dbReference type="SAM" id="MobiDB-lite"/>
    </source>
</evidence>
<dbReference type="PANTHER" id="PTHR23333:SF20">
    <property type="entry name" value="NSFL1 COFACTOR P47"/>
    <property type="match status" value="1"/>
</dbReference>
<comment type="caution">
    <text evidence="2">The sequence shown here is derived from an EMBL/GenBank/DDBJ whole genome shotgun (WGS) entry which is preliminary data.</text>
</comment>
<dbReference type="SUPFAM" id="SSF54236">
    <property type="entry name" value="Ubiquitin-like"/>
    <property type="match status" value="1"/>
</dbReference>
<dbReference type="Proteomes" id="UP001470230">
    <property type="component" value="Unassembled WGS sequence"/>
</dbReference>
<accession>A0ABR2HUE5</accession>
<dbReference type="PANTHER" id="PTHR23333">
    <property type="entry name" value="UBX DOMAIN CONTAINING PROTEIN"/>
    <property type="match status" value="1"/>
</dbReference>
<organism evidence="2 3">
    <name type="scientific">Tritrichomonas musculus</name>
    <dbReference type="NCBI Taxonomy" id="1915356"/>
    <lineage>
        <taxon>Eukaryota</taxon>
        <taxon>Metamonada</taxon>
        <taxon>Parabasalia</taxon>
        <taxon>Tritrichomonadida</taxon>
        <taxon>Tritrichomonadidae</taxon>
        <taxon>Tritrichomonas</taxon>
    </lineage>
</organism>
<proteinExistence type="predicted"/>
<dbReference type="Gene3D" id="3.10.20.90">
    <property type="entry name" value="Phosphatidylinositol 3-kinase Catalytic Subunit, Chain A, domain 1"/>
    <property type="match status" value="1"/>
</dbReference>
<feature type="region of interest" description="Disordered" evidence="1">
    <location>
        <begin position="66"/>
        <end position="122"/>
    </location>
</feature>
<gene>
    <name evidence="2" type="ORF">M9Y10_017430</name>
</gene>
<evidence type="ECO:0000313" key="3">
    <source>
        <dbReference type="Proteomes" id="UP001470230"/>
    </source>
</evidence>
<reference evidence="2 3" key="1">
    <citation type="submission" date="2024-04" db="EMBL/GenBank/DDBJ databases">
        <title>Tritrichomonas musculus Genome.</title>
        <authorList>
            <person name="Alves-Ferreira E."/>
            <person name="Grigg M."/>
            <person name="Lorenzi H."/>
            <person name="Galac M."/>
        </authorList>
    </citation>
    <scope>NUCLEOTIDE SEQUENCE [LARGE SCALE GENOMIC DNA]</scope>
    <source>
        <strain evidence="2 3">EAF2021</strain>
    </source>
</reference>
<sequence>MSDKIIADFLSQPENIRQKYLIENGNDIKKAATAFSLEKETKKFNTFYAGGSQSAVAVMGHDDMDQAYTQPEKPAPKQPVNAFTGPSHSIGSGSAQAPPPAQRQNIPPKRTDYTTPGQPKTKVRFTFPDGSNLMLAVNLSATVGDLRSYIAENRPDVEGKAIKLCVSPGNTSLDDDSLTIEAGKLKMANIACIY</sequence>